<keyword evidence="2" id="KW-0472">Membrane</keyword>
<dbReference type="Proteomes" id="UP000051999">
    <property type="component" value="Unassembled WGS sequence"/>
</dbReference>
<feature type="transmembrane region" description="Helical" evidence="2">
    <location>
        <begin position="290"/>
        <end position="310"/>
    </location>
</feature>
<feature type="transmembrane region" description="Helical" evidence="2">
    <location>
        <begin position="114"/>
        <end position="134"/>
    </location>
</feature>
<keyword evidence="5" id="KW-1185">Reference proteome</keyword>
<dbReference type="GO" id="GO:0080120">
    <property type="term" value="P:CAAX-box protein maturation"/>
    <property type="evidence" value="ECO:0007669"/>
    <property type="project" value="UniProtKB-ARBA"/>
</dbReference>
<dbReference type="EMBL" id="AZFF01000035">
    <property type="protein sequence ID" value="KRL52573.1"/>
    <property type="molecule type" value="Genomic_DNA"/>
</dbReference>
<feature type="transmembrane region" description="Helical" evidence="2">
    <location>
        <begin position="146"/>
        <end position="166"/>
    </location>
</feature>
<protein>
    <recommendedName>
        <fullName evidence="3">CAAX prenyl protease 2/Lysostaphin resistance protein A-like domain-containing protein</fullName>
    </recommendedName>
</protein>
<dbReference type="OrthoDB" id="2319903at2"/>
<dbReference type="GO" id="GO:0004175">
    <property type="term" value="F:endopeptidase activity"/>
    <property type="evidence" value="ECO:0007669"/>
    <property type="project" value="UniProtKB-ARBA"/>
</dbReference>
<feature type="transmembrane region" description="Helical" evidence="2">
    <location>
        <begin position="178"/>
        <end position="200"/>
    </location>
</feature>
<dbReference type="RefSeq" id="WP_017261502.1">
    <property type="nucleotide sequence ID" value="NZ_AUAW01000020.1"/>
</dbReference>
<accession>A0A0R1R5D1</accession>
<sequence>MGRQGLTTNIGLRRWFFVQVIIQELILIVGRVVLHQNRTAVAVLLDVMLALNLLGLILLAPSEETLANRHWFKRFLYRFNHYGQVFVQTVTVSLVLMVLAGICVKRLHVNANAAAIVVFIMSLLVYIPIGVFAYGRIESLVGRIVVLFSVGFEVIVAAPEIAVMAFEKALAPVVKDLATSGFVGAFSFVIITGFAMKVWGFRLPRFGFSRTAQWWIVVLLALFCVGYVIFNSFDAGTSFRTLWKFDFHMKSPTFKMMLNGVEPGVVEEWLLRFATLSLMTRAFEFSRHQFGWSVAVTSILFGLFHLPNALQGQSWSATFEQALSAASIGCLLAALYLYTRALWWPMLFHFSVDSFAFMSSGTQTMGKPGMFDWWMTVILAIIFIAITIFLLTGERGRNAKRNFPEFTGNGLFFGGSVALQTFPTR</sequence>
<name>A0A0R1R5D1_9LACO</name>
<comment type="similarity">
    <text evidence="1">Belongs to the UPF0177 family.</text>
</comment>
<feature type="transmembrane region" description="Helical" evidence="2">
    <location>
        <begin position="212"/>
        <end position="230"/>
    </location>
</feature>
<feature type="transmembrane region" description="Helical" evidence="2">
    <location>
        <begin position="373"/>
        <end position="391"/>
    </location>
</feature>
<comment type="caution">
    <text evidence="4">The sequence shown here is derived from an EMBL/GenBank/DDBJ whole genome shotgun (WGS) entry which is preliminary data.</text>
</comment>
<keyword evidence="2" id="KW-0812">Transmembrane</keyword>
<dbReference type="Pfam" id="PF02517">
    <property type="entry name" value="Rce1-like"/>
    <property type="match status" value="1"/>
</dbReference>
<evidence type="ECO:0000256" key="1">
    <source>
        <dbReference type="ARBA" id="ARBA00009067"/>
    </source>
</evidence>
<feature type="transmembrane region" description="Helical" evidence="2">
    <location>
        <begin position="81"/>
        <end position="102"/>
    </location>
</feature>
<feature type="transmembrane region" description="Helical" evidence="2">
    <location>
        <begin position="12"/>
        <end position="34"/>
    </location>
</feature>
<evidence type="ECO:0000313" key="4">
    <source>
        <dbReference type="EMBL" id="KRL52573.1"/>
    </source>
</evidence>
<dbReference type="AlphaFoldDB" id="A0A0R1R5D1"/>
<dbReference type="eggNOG" id="COG1266">
    <property type="taxonomic scope" value="Bacteria"/>
</dbReference>
<dbReference type="STRING" id="1114972.FD35_GL001882"/>
<evidence type="ECO:0000259" key="3">
    <source>
        <dbReference type="Pfam" id="PF02517"/>
    </source>
</evidence>
<evidence type="ECO:0000313" key="5">
    <source>
        <dbReference type="Proteomes" id="UP000051999"/>
    </source>
</evidence>
<evidence type="ECO:0000256" key="2">
    <source>
        <dbReference type="SAM" id="Phobius"/>
    </source>
</evidence>
<feature type="transmembrane region" description="Helical" evidence="2">
    <location>
        <begin position="322"/>
        <end position="339"/>
    </location>
</feature>
<keyword evidence="2" id="KW-1133">Transmembrane helix</keyword>
<feature type="transmembrane region" description="Helical" evidence="2">
    <location>
        <begin position="40"/>
        <end position="60"/>
    </location>
</feature>
<dbReference type="InterPro" id="IPR003675">
    <property type="entry name" value="Rce1/LyrA-like_dom"/>
</dbReference>
<gene>
    <name evidence="4" type="ORF">FD35_GL001882</name>
</gene>
<dbReference type="PATRIC" id="fig|1114972.6.peg.1919"/>
<proteinExistence type="inferred from homology"/>
<reference evidence="4 5" key="1">
    <citation type="journal article" date="2015" name="Genome Announc.">
        <title>Expanding the biotechnology potential of lactobacilli through comparative genomics of 213 strains and associated genera.</title>
        <authorList>
            <person name="Sun Z."/>
            <person name="Harris H.M."/>
            <person name="McCann A."/>
            <person name="Guo C."/>
            <person name="Argimon S."/>
            <person name="Zhang W."/>
            <person name="Yang X."/>
            <person name="Jeffery I.B."/>
            <person name="Cooney J.C."/>
            <person name="Kagawa T.F."/>
            <person name="Liu W."/>
            <person name="Song Y."/>
            <person name="Salvetti E."/>
            <person name="Wrobel A."/>
            <person name="Rasinkangas P."/>
            <person name="Parkhill J."/>
            <person name="Rea M.C."/>
            <person name="O'Sullivan O."/>
            <person name="Ritari J."/>
            <person name="Douillard F.P."/>
            <person name="Paul Ross R."/>
            <person name="Yang R."/>
            <person name="Briner A.E."/>
            <person name="Felis G.E."/>
            <person name="de Vos W.M."/>
            <person name="Barrangou R."/>
            <person name="Klaenhammer T.R."/>
            <person name="Caufield P.W."/>
            <person name="Cui Y."/>
            <person name="Zhang H."/>
            <person name="O'Toole P.W."/>
        </authorList>
    </citation>
    <scope>NUCLEOTIDE SEQUENCE [LARGE SCALE GENOMIC DNA]</scope>
    <source>
        <strain evidence="4 5">DSM 15814</strain>
    </source>
</reference>
<feature type="domain" description="CAAX prenyl protease 2/Lysostaphin resistance protein A-like" evidence="3">
    <location>
        <begin position="253"/>
        <end position="354"/>
    </location>
</feature>
<organism evidence="4 5">
    <name type="scientific">Furfurilactobacillus rossiae DSM 15814</name>
    <dbReference type="NCBI Taxonomy" id="1114972"/>
    <lineage>
        <taxon>Bacteria</taxon>
        <taxon>Bacillati</taxon>
        <taxon>Bacillota</taxon>
        <taxon>Bacilli</taxon>
        <taxon>Lactobacillales</taxon>
        <taxon>Lactobacillaceae</taxon>
        <taxon>Furfurilactobacillus</taxon>
    </lineage>
</organism>